<dbReference type="Pfam" id="PF00378">
    <property type="entry name" value="ECH_1"/>
    <property type="match status" value="1"/>
</dbReference>
<gene>
    <name evidence="3" type="ORF">SAMN05192530_1143</name>
</gene>
<dbReference type="OrthoDB" id="9775794at2"/>
<protein>
    <submittedName>
        <fullName evidence="3">Enoyl-CoA hydratase</fullName>
    </submittedName>
</protein>
<dbReference type="Gene3D" id="3.90.226.10">
    <property type="entry name" value="2-enoyl-CoA Hydratase, Chain A, domain 1"/>
    <property type="match status" value="1"/>
</dbReference>
<proteinExistence type="inferred from homology"/>
<dbReference type="GO" id="GO:0003824">
    <property type="term" value="F:catalytic activity"/>
    <property type="evidence" value="ECO:0007669"/>
    <property type="project" value="InterPro"/>
</dbReference>
<dbReference type="InterPro" id="IPR018376">
    <property type="entry name" value="Enoyl-CoA_hyd/isom_CS"/>
</dbReference>
<dbReference type="PANTHER" id="PTHR11941">
    <property type="entry name" value="ENOYL-COA HYDRATASE-RELATED"/>
    <property type="match status" value="1"/>
</dbReference>
<dbReference type="PANTHER" id="PTHR11941:SF54">
    <property type="entry name" value="ENOYL-COA HYDRATASE, MITOCHONDRIAL"/>
    <property type="match status" value="1"/>
</dbReference>
<comment type="similarity">
    <text evidence="1 2">Belongs to the enoyl-CoA hydratase/isomerase family.</text>
</comment>
<dbReference type="EMBL" id="FNIT01000014">
    <property type="protein sequence ID" value="SDO79953.1"/>
    <property type="molecule type" value="Genomic_DNA"/>
</dbReference>
<dbReference type="CDD" id="cd06558">
    <property type="entry name" value="crotonase-like"/>
    <property type="match status" value="1"/>
</dbReference>
<dbReference type="PROSITE" id="PS00166">
    <property type="entry name" value="ENOYL_COA_HYDRATASE"/>
    <property type="match status" value="1"/>
</dbReference>
<dbReference type="InterPro" id="IPR029045">
    <property type="entry name" value="ClpP/crotonase-like_dom_sf"/>
</dbReference>
<evidence type="ECO:0000313" key="4">
    <source>
        <dbReference type="Proteomes" id="UP000198793"/>
    </source>
</evidence>
<keyword evidence="4" id="KW-1185">Reference proteome</keyword>
<dbReference type="GO" id="GO:0006635">
    <property type="term" value="P:fatty acid beta-oxidation"/>
    <property type="evidence" value="ECO:0007669"/>
    <property type="project" value="TreeGrafter"/>
</dbReference>
<sequence length="270" mass="28423">MEGTPGDDGARVLLRIERGHAEIELAAGRLNLVTRALLRGLLAVLRQIESAPDIRCVVLHGHAKAFCAGSDIGEFASLGADASERKILFEDHVLRCLAALPMPTIAAIDGVALGGGFELALACDMRVAGAKARIGLPESRLGGLAASGAVRLARLVGPARAKELLFTGAILDARTALDWGLVNRLGEDAVMEARLMANEIAQRGPLSNRLAKRLVDAALDQPLDAALSLANAAQQRIFDGPDLREGADAFFAKRDPVFPSRSPATEGRST</sequence>
<organism evidence="3 4">
    <name type="scientific">Aureimonas jatrophae</name>
    <dbReference type="NCBI Taxonomy" id="1166073"/>
    <lineage>
        <taxon>Bacteria</taxon>
        <taxon>Pseudomonadati</taxon>
        <taxon>Pseudomonadota</taxon>
        <taxon>Alphaproteobacteria</taxon>
        <taxon>Hyphomicrobiales</taxon>
        <taxon>Aurantimonadaceae</taxon>
        <taxon>Aureimonas</taxon>
    </lineage>
</organism>
<dbReference type="InterPro" id="IPR001753">
    <property type="entry name" value="Enoyl-CoA_hydra/iso"/>
</dbReference>
<dbReference type="STRING" id="1166073.SAMN05192530_1143"/>
<evidence type="ECO:0000313" key="3">
    <source>
        <dbReference type="EMBL" id="SDO79953.1"/>
    </source>
</evidence>
<evidence type="ECO:0000256" key="2">
    <source>
        <dbReference type="RuleBase" id="RU003707"/>
    </source>
</evidence>
<dbReference type="Proteomes" id="UP000198793">
    <property type="component" value="Unassembled WGS sequence"/>
</dbReference>
<dbReference type="AlphaFoldDB" id="A0A1H0MHM9"/>
<evidence type="ECO:0000256" key="1">
    <source>
        <dbReference type="ARBA" id="ARBA00005254"/>
    </source>
</evidence>
<dbReference type="SUPFAM" id="SSF52096">
    <property type="entry name" value="ClpP/crotonase"/>
    <property type="match status" value="1"/>
</dbReference>
<reference evidence="3 4" key="1">
    <citation type="submission" date="2016-10" db="EMBL/GenBank/DDBJ databases">
        <authorList>
            <person name="de Groot N.N."/>
        </authorList>
    </citation>
    <scope>NUCLEOTIDE SEQUENCE [LARGE SCALE GENOMIC DNA]</scope>
    <source>
        <strain evidence="4">L7-484,KACC 16230,DSM 25025</strain>
    </source>
</reference>
<accession>A0A1H0MHM9</accession>
<name>A0A1H0MHM9_9HYPH</name>